<evidence type="ECO:0000313" key="3">
    <source>
        <dbReference type="Proteomes" id="UP000800035"/>
    </source>
</evidence>
<accession>A0A6A5U9Y5</accession>
<keyword evidence="1" id="KW-0812">Transmembrane</keyword>
<protein>
    <submittedName>
        <fullName evidence="2">Uncharacterized protein</fullName>
    </submittedName>
</protein>
<organism evidence="2 3">
    <name type="scientific">Byssothecium circinans</name>
    <dbReference type="NCBI Taxonomy" id="147558"/>
    <lineage>
        <taxon>Eukaryota</taxon>
        <taxon>Fungi</taxon>
        <taxon>Dikarya</taxon>
        <taxon>Ascomycota</taxon>
        <taxon>Pezizomycotina</taxon>
        <taxon>Dothideomycetes</taxon>
        <taxon>Pleosporomycetidae</taxon>
        <taxon>Pleosporales</taxon>
        <taxon>Massarineae</taxon>
        <taxon>Massarinaceae</taxon>
        <taxon>Byssothecium</taxon>
    </lineage>
</organism>
<dbReference type="Proteomes" id="UP000800035">
    <property type="component" value="Unassembled WGS sequence"/>
</dbReference>
<evidence type="ECO:0000256" key="1">
    <source>
        <dbReference type="SAM" id="Phobius"/>
    </source>
</evidence>
<keyword evidence="1" id="KW-1133">Transmembrane helix</keyword>
<gene>
    <name evidence="2" type="ORF">CC80DRAFT_230850</name>
</gene>
<feature type="transmembrane region" description="Helical" evidence="1">
    <location>
        <begin position="12"/>
        <end position="31"/>
    </location>
</feature>
<dbReference type="AlphaFoldDB" id="A0A6A5U9Y5"/>
<evidence type="ECO:0000313" key="2">
    <source>
        <dbReference type="EMBL" id="KAF1961140.1"/>
    </source>
</evidence>
<reference evidence="2" key="1">
    <citation type="journal article" date="2020" name="Stud. Mycol.">
        <title>101 Dothideomycetes genomes: a test case for predicting lifestyles and emergence of pathogens.</title>
        <authorList>
            <person name="Haridas S."/>
            <person name="Albert R."/>
            <person name="Binder M."/>
            <person name="Bloem J."/>
            <person name="Labutti K."/>
            <person name="Salamov A."/>
            <person name="Andreopoulos B."/>
            <person name="Baker S."/>
            <person name="Barry K."/>
            <person name="Bills G."/>
            <person name="Bluhm B."/>
            <person name="Cannon C."/>
            <person name="Castanera R."/>
            <person name="Culley D."/>
            <person name="Daum C."/>
            <person name="Ezra D."/>
            <person name="Gonzalez J."/>
            <person name="Henrissat B."/>
            <person name="Kuo A."/>
            <person name="Liang C."/>
            <person name="Lipzen A."/>
            <person name="Lutzoni F."/>
            <person name="Magnuson J."/>
            <person name="Mondo S."/>
            <person name="Nolan M."/>
            <person name="Ohm R."/>
            <person name="Pangilinan J."/>
            <person name="Park H.-J."/>
            <person name="Ramirez L."/>
            <person name="Alfaro M."/>
            <person name="Sun H."/>
            <person name="Tritt A."/>
            <person name="Yoshinaga Y."/>
            <person name="Zwiers L.-H."/>
            <person name="Turgeon B."/>
            <person name="Goodwin S."/>
            <person name="Spatafora J."/>
            <person name="Crous P."/>
            <person name="Grigoriev I."/>
        </authorList>
    </citation>
    <scope>NUCLEOTIDE SEQUENCE</scope>
    <source>
        <strain evidence="2">CBS 675.92</strain>
    </source>
</reference>
<dbReference type="EMBL" id="ML976981">
    <property type="protein sequence ID" value="KAF1961140.1"/>
    <property type="molecule type" value="Genomic_DNA"/>
</dbReference>
<sequence>MWQGRGLSPRRFVWNIGAWICVSVPNMIAFYCDLAMSSNPCLPSEPEIPLGRFHDVREGLATIQGEPQWAWRAMCISKSAQTLERIGFILQVWPYSLFWLADSNEAYSALDTYHSLNLHDGKWTIRIANSSIEVAKE</sequence>
<proteinExistence type="predicted"/>
<keyword evidence="1" id="KW-0472">Membrane</keyword>
<name>A0A6A5U9Y5_9PLEO</name>
<keyword evidence="3" id="KW-1185">Reference proteome</keyword>